<evidence type="ECO:0000313" key="2">
    <source>
        <dbReference type="Proteomes" id="UP001482620"/>
    </source>
</evidence>
<gene>
    <name evidence="1" type="ORF">ILYODFUR_024956</name>
</gene>
<reference evidence="1 2" key="1">
    <citation type="submission" date="2021-06" db="EMBL/GenBank/DDBJ databases">
        <authorList>
            <person name="Palmer J.M."/>
        </authorList>
    </citation>
    <scope>NUCLEOTIDE SEQUENCE [LARGE SCALE GENOMIC DNA]</scope>
    <source>
        <strain evidence="2">if_2019</strain>
        <tissue evidence="1">Muscle</tissue>
    </source>
</reference>
<keyword evidence="2" id="KW-1185">Reference proteome</keyword>
<name>A0ABV0TLF7_9TELE</name>
<proteinExistence type="predicted"/>
<dbReference type="Proteomes" id="UP001482620">
    <property type="component" value="Unassembled WGS sequence"/>
</dbReference>
<organism evidence="1 2">
    <name type="scientific">Ilyodon furcidens</name>
    <name type="common">goldbreast splitfin</name>
    <dbReference type="NCBI Taxonomy" id="33524"/>
    <lineage>
        <taxon>Eukaryota</taxon>
        <taxon>Metazoa</taxon>
        <taxon>Chordata</taxon>
        <taxon>Craniata</taxon>
        <taxon>Vertebrata</taxon>
        <taxon>Euteleostomi</taxon>
        <taxon>Actinopterygii</taxon>
        <taxon>Neopterygii</taxon>
        <taxon>Teleostei</taxon>
        <taxon>Neoteleostei</taxon>
        <taxon>Acanthomorphata</taxon>
        <taxon>Ovalentaria</taxon>
        <taxon>Atherinomorphae</taxon>
        <taxon>Cyprinodontiformes</taxon>
        <taxon>Goodeidae</taxon>
        <taxon>Ilyodon</taxon>
    </lineage>
</organism>
<protein>
    <submittedName>
        <fullName evidence="1">Uncharacterized protein</fullName>
    </submittedName>
</protein>
<comment type="caution">
    <text evidence="1">The sequence shown here is derived from an EMBL/GenBank/DDBJ whole genome shotgun (WGS) entry which is preliminary data.</text>
</comment>
<dbReference type="EMBL" id="JAHRIQ010037761">
    <property type="protein sequence ID" value="MEQ2233747.1"/>
    <property type="molecule type" value="Genomic_DNA"/>
</dbReference>
<evidence type="ECO:0000313" key="1">
    <source>
        <dbReference type="EMBL" id="MEQ2233747.1"/>
    </source>
</evidence>
<accession>A0ABV0TLF7</accession>
<sequence length="148" mass="16761">MPQLQHLLPLRASQTLQLQLLPMKVSQMLLLLPLKVSQAPQLLPLRVILTLQLQPHPLKVFSTLQLLQNSHLSCSSLLFLHPFLGFSVASSQSSSVFLPSLKVIVTLHLLPPLRDKKEVQTISCINHKSMDRIDQIFSMFGFFKWCAN</sequence>